<reference evidence="3" key="1">
    <citation type="submission" date="2020-10" db="EMBL/GenBank/DDBJ databases">
        <authorList>
            <person name="Gilroy R."/>
        </authorList>
    </citation>
    <scope>NUCLEOTIDE SEQUENCE</scope>
    <source>
        <strain evidence="3">B3-2255</strain>
    </source>
</reference>
<dbReference type="EMBL" id="JADILY010000053">
    <property type="protein sequence ID" value="MBO8481423.1"/>
    <property type="molecule type" value="Genomic_DNA"/>
</dbReference>
<protein>
    <submittedName>
        <fullName evidence="3">PCMD domain-containing protein</fullName>
    </submittedName>
</protein>
<dbReference type="InterPro" id="IPR038653">
    <property type="entry name" value="Put_CMD_sf"/>
</dbReference>
<comment type="caution">
    <text evidence="3">The sequence shown here is derived from an EMBL/GenBank/DDBJ whole genome shotgun (WGS) entry which is preliminary data.</text>
</comment>
<gene>
    <name evidence="3" type="ORF">IAC87_02620</name>
</gene>
<evidence type="ECO:0000313" key="4">
    <source>
        <dbReference type="Proteomes" id="UP000823772"/>
    </source>
</evidence>
<sequence length="333" mass="37306">MIKQFAEKLFVAVMAAFSLPLFAQNEVNPVKDNDRKLVEDIEKAGKFDFWTLRVMEESAIIGGDTAYLYEPSLANDTISGRQAYMNPDGCVWRTSNVYADVVGVVKTSTSVFPERRGDGYCARLETYFEELKVFGLLNMEVTVQGSIFLGRLPEPIRNTSNPQGKLLFGFPFTSRPSALQLDYKAIVGNEAVKATGFSKKKPLGYADYADIVMMLQYRWEDEEGNVYAKRVGTAYKRITESVTEWQNGYTVPVKYGDITSDPGYEPYMGLIKEEVSNYTLNSKGKSVPVHEVGWAEPGTEPNFLIIRFSSSYGVAFSGGIGNKFWIDNVKLVF</sequence>
<dbReference type="InterPro" id="IPR025112">
    <property type="entry name" value="PCMD"/>
</dbReference>
<feature type="chain" id="PRO_5038451629" evidence="1">
    <location>
        <begin position="24"/>
        <end position="333"/>
    </location>
</feature>
<organism evidence="3 4">
    <name type="scientific">Candidatus Merdivivens faecigallinarum</name>
    <dbReference type="NCBI Taxonomy" id="2840871"/>
    <lineage>
        <taxon>Bacteria</taxon>
        <taxon>Pseudomonadati</taxon>
        <taxon>Bacteroidota</taxon>
        <taxon>Bacteroidia</taxon>
        <taxon>Bacteroidales</taxon>
        <taxon>Muribaculaceae</taxon>
        <taxon>Muribaculaceae incertae sedis</taxon>
        <taxon>Candidatus Merdivivens</taxon>
    </lineage>
</organism>
<dbReference type="Pfam" id="PF13201">
    <property type="entry name" value="PCMD"/>
    <property type="match status" value="1"/>
</dbReference>
<reference evidence="3" key="2">
    <citation type="journal article" date="2021" name="PeerJ">
        <title>Extensive microbial diversity within the chicken gut microbiome revealed by metagenomics and culture.</title>
        <authorList>
            <person name="Gilroy R."/>
            <person name="Ravi A."/>
            <person name="Getino M."/>
            <person name="Pursley I."/>
            <person name="Horton D.L."/>
            <person name="Alikhan N.F."/>
            <person name="Baker D."/>
            <person name="Gharbi K."/>
            <person name="Hall N."/>
            <person name="Watson M."/>
            <person name="Adriaenssens E.M."/>
            <person name="Foster-Nyarko E."/>
            <person name="Jarju S."/>
            <person name="Secka A."/>
            <person name="Antonio M."/>
            <person name="Oren A."/>
            <person name="Chaudhuri R.R."/>
            <person name="La Ragione R."/>
            <person name="Hildebrand F."/>
            <person name="Pallen M.J."/>
        </authorList>
    </citation>
    <scope>NUCLEOTIDE SEQUENCE</scope>
    <source>
        <strain evidence="3">B3-2255</strain>
    </source>
</reference>
<evidence type="ECO:0000259" key="2">
    <source>
        <dbReference type="Pfam" id="PF13201"/>
    </source>
</evidence>
<evidence type="ECO:0000313" key="3">
    <source>
        <dbReference type="EMBL" id="MBO8481423.1"/>
    </source>
</evidence>
<feature type="domain" description="Putative carbohydrate metabolism" evidence="2">
    <location>
        <begin position="87"/>
        <end position="331"/>
    </location>
</feature>
<evidence type="ECO:0000256" key="1">
    <source>
        <dbReference type="SAM" id="SignalP"/>
    </source>
</evidence>
<proteinExistence type="predicted"/>
<dbReference type="AlphaFoldDB" id="A0A9D9J1G3"/>
<dbReference type="Gene3D" id="2.60.120.890">
    <property type="entry name" value="BT2081, beta-jelly-roll domain"/>
    <property type="match status" value="1"/>
</dbReference>
<feature type="signal peptide" evidence="1">
    <location>
        <begin position="1"/>
        <end position="23"/>
    </location>
</feature>
<name>A0A9D9J1G3_9BACT</name>
<accession>A0A9D9J1G3</accession>
<dbReference type="Proteomes" id="UP000823772">
    <property type="component" value="Unassembled WGS sequence"/>
</dbReference>
<keyword evidence="1" id="KW-0732">Signal</keyword>